<proteinExistence type="predicted"/>
<name>A0A6P9A844_THRPL</name>
<protein>
    <submittedName>
        <fullName evidence="3">Uncharacterized protein LOC117652979</fullName>
    </submittedName>
</protein>
<evidence type="ECO:0000313" key="2">
    <source>
        <dbReference type="Proteomes" id="UP000515158"/>
    </source>
</evidence>
<evidence type="ECO:0000256" key="1">
    <source>
        <dbReference type="ARBA" id="ARBA00023033"/>
    </source>
</evidence>
<sequence length="122" mass="13801">MTELAHNPDVRDMARAEVERVLAKHGGKLTYEALGELTYMDRIIDALDSLSLPHLLFTFQTLCAMSIIEQKDVSLCTCKIRFLVQNYASQILTYPSIIPDLRQAFTLTAILPKVNTLRDCKT</sequence>
<gene>
    <name evidence="3" type="primary">LOC117652979</name>
</gene>
<dbReference type="GO" id="GO:0005506">
    <property type="term" value="F:iron ion binding"/>
    <property type="evidence" value="ECO:0007669"/>
    <property type="project" value="InterPro"/>
</dbReference>
<keyword evidence="1" id="KW-0560">Oxidoreductase</keyword>
<dbReference type="Gene3D" id="1.10.630.10">
    <property type="entry name" value="Cytochrome P450"/>
    <property type="match status" value="1"/>
</dbReference>
<dbReference type="GO" id="GO:0004497">
    <property type="term" value="F:monooxygenase activity"/>
    <property type="evidence" value="ECO:0007669"/>
    <property type="project" value="UniProtKB-KW"/>
</dbReference>
<dbReference type="InterPro" id="IPR036396">
    <property type="entry name" value="Cyt_P450_sf"/>
</dbReference>
<dbReference type="GO" id="GO:0016705">
    <property type="term" value="F:oxidoreductase activity, acting on paired donors, with incorporation or reduction of molecular oxygen"/>
    <property type="evidence" value="ECO:0007669"/>
    <property type="project" value="InterPro"/>
</dbReference>
<dbReference type="OrthoDB" id="2789670at2759"/>
<dbReference type="KEGG" id="tpal:117652979"/>
<dbReference type="AlphaFoldDB" id="A0A6P9A844"/>
<reference evidence="3" key="1">
    <citation type="submission" date="2025-08" db="UniProtKB">
        <authorList>
            <consortium name="RefSeq"/>
        </authorList>
    </citation>
    <scope>IDENTIFICATION</scope>
    <source>
        <tissue evidence="3">Total insect</tissue>
    </source>
</reference>
<dbReference type="InParanoid" id="A0A6P9A844"/>
<dbReference type="SUPFAM" id="SSF48264">
    <property type="entry name" value="Cytochrome P450"/>
    <property type="match status" value="1"/>
</dbReference>
<accession>A0A6P9A844</accession>
<dbReference type="GeneID" id="117652979"/>
<dbReference type="RefSeq" id="XP_034254147.1">
    <property type="nucleotide sequence ID" value="XM_034398256.1"/>
</dbReference>
<dbReference type="GO" id="GO:0020037">
    <property type="term" value="F:heme binding"/>
    <property type="evidence" value="ECO:0007669"/>
    <property type="project" value="InterPro"/>
</dbReference>
<keyword evidence="2" id="KW-1185">Reference proteome</keyword>
<dbReference type="Proteomes" id="UP000515158">
    <property type="component" value="Unplaced"/>
</dbReference>
<evidence type="ECO:0000313" key="3">
    <source>
        <dbReference type="RefSeq" id="XP_034254147.1"/>
    </source>
</evidence>
<organism evidence="3">
    <name type="scientific">Thrips palmi</name>
    <name type="common">Melon thrips</name>
    <dbReference type="NCBI Taxonomy" id="161013"/>
    <lineage>
        <taxon>Eukaryota</taxon>
        <taxon>Metazoa</taxon>
        <taxon>Ecdysozoa</taxon>
        <taxon>Arthropoda</taxon>
        <taxon>Hexapoda</taxon>
        <taxon>Insecta</taxon>
        <taxon>Pterygota</taxon>
        <taxon>Neoptera</taxon>
        <taxon>Paraneoptera</taxon>
        <taxon>Thysanoptera</taxon>
        <taxon>Terebrantia</taxon>
        <taxon>Thripoidea</taxon>
        <taxon>Thripidae</taxon>
        <taxon>Thrips</taxon>
    </lineage>
</organism>
<keyword evidence="1" id="KW-0503">Monooxygenase</keyword>